<feature type="domain" description="Transposase IS200-like" evidence="1">
    <location>
        <begin position="12"/>
        <end position="51"/>
    </location>
</feature>
<dbReference type="InterPro" id="IPR002686">
    <property type="entry name" value="Transposase_17"/>
</dbReference>
<dbReference type="EMBL" id="MAYS01000093">
    <property type="protein sequence ID" value="OFC63367.1"/>
    <property type="molecule type" value="Genomic_DNA"/>
</dbReference>
<evidence type="ECO:0000313" key="3">
    <source>
        <dbReference type="Proteomes" id="UP000243534"/>
    </source>
</evidence>
<reference evidence="2 3" key="1">
    <citation type="submission" date="2016-07" db="EMBL/GenBank/DDBJ databases">
        <authorList>
            <person name="Yuval B."/>
        </authorList>
    </citation>
    <scope>NUCLEOTIDE SEQUENCE [LARGE SCALE GENOMIC DNA]</scope>
    <source>
        <strain evidence="2 3">IL</strain>
    </source>
</reference>
<dbReference type="GO" id="GO:0006313">
    <property type="term" value="P:DNA transposition"/>
    <property type="evidence" value="ECO:0007669"/>
    <property type="project" value="InterPro"/>
</dbReference>
<evidence type="ECO:0000313" key="2">
    <source>
        <dbReference type="EMBL" id="OFC63367.1"/>
    </source>
</evidence>
<name>A0A1E7Z3K8_9GAMM</name>
<evidence type="ECO:0000259" key="1">
    <source>
        <dbReference type="Pfam" id="PF01797"/>
    </source>
</evidence>
<organism evidence="2 3">
    <name type="scientific">Candidatus Erwinia dacicola</name>
    <dbReference type="NCBI Taxonomy" id="252393"/>
    <lineage>
        <taxon>Bacteria</taxon>
        <taxon>Pseudomonadati</taxon>
        <taxon>Pseudomonadota</taxon>
        <taxon>Gammaproteobacteria</taxon>
        <taxon>Enterobacterales</taxon>
        <taxon>Erwiniaceae</taxon>
        <taxon>Erwinia</taxon>
    </lineage>
</organism>
<protein>
    <recommendedName>
        <fullName evidence="1">Transposase IS200-like domain-containing protein</fullName>
    </recommendedName>
</protein>
<sequence length="61" mass="7481">MKDYQSLSHTEWDCKYHVVYIPKRWKQRLYGALRHELGKIFHEFANQKGCQNGTVAKIWRW</sequence>
<dbReference type="OrthoDB" id="9798161at2"/>
<gene>
    <name evidence="2" type="ORF">BBW68_05550</name>
</gene>
<dbReference type="Pfam" id="PF01797">
    <property type="entry name" value="Y1_Tnp"/>
    <property type="match status" value="1"/>
</dbReference>
<dbReference type="SUPFAM" id="SSF143422">
    <property type="entry name" value="Transposase IS200-like"/>
    <property type="match status" value="1"/>
</dbReference>
<dbReference type="InterPro" id="IPR036515">
    <property type="entry name" value="Transposase_17_sf"/>
</dbReference>
<comment type="caution">
    <text evidence="2">The sequence shown here is derived from an EMBL/GenBank/DDBJ whole genome shotgun (WGS) entry which is preliminary data.</text>
</comment>
<dbReference type="GO" id="GO:0004803">
    <property type="term" value="F:transposase activity"/>
    <property type="evidence" value="ECO:0007669"/>
    <property type="project" value="InterPro"/>
</dbReference>
<dbReference type="Proteomes" id="UP000243534">
    <property type="component" value="Unassembled WGS sequence"/>
</dbReference>
<dbReference type="AlphaFoldDB" id="A0A1E7Z3K8"/>
<dbReference type="GO" id="GO:0003677">
    <property type="term" value="F:DNA binding"/>
    <property type="evidence" value="ECO:0007669"/>
    <property type="project" value="InterPro"/>
</dbReference>
<accession>A0A1E7Z3K8</accession>
<proteinExistence type="predicted"/>
<dbReference type="Gene3D" id="3.30.70.1290">
    <property type="entry name" value="Transposase IS200-like"/>
    <property type="match status" value="1"/>
</dbReference>